<proteinExistence type="predicted"/>
<organism evidence="2 3">
    <name type="scientific">Centaurea solstitialis</name>
    <name type="common">yellow star-thistle</name>
    <dbReference type="NCBI Taxonomy" id="347529"/>
    <lineage>
        <taxon>Eukaryota</taxon>
        <taxon>Viridiplantae</taxon>
        <taxon>Streptophyta</taxon>
        <taxon>Embryophyta</taxon>
        <taxon>Tracheophyta</taxon>
        <taxon>Spermatophyta</taxon>
        <taxon>Magnoliopsida</taxon>
        <taxon>eudicotyledons</taxon>
        <taxon>Gunneridae</taxon>
        <taxon>Pentapetalae</taxon>
        <taxon>asterids</taxon>
        <taxon>campanulids</taxon>
        <taxon>Asterales</taxon>
        <taxon>Asteraceae</taxon>
        <taxon>Carduoideae</taxon>
        <taxon>Cardueae</taxon>
        <taxon>Centaureinae</taxon>
        <taxon>Centaurea</taxon>
    </lineage>
</organism>
<dbReference type="EMBL" id="JARYMX010000003">
    <property type="protein sequence ID" value="KAJ9558571.1"/>
    <property type="molecule type" value="Genomic_DNA"/>
</dbReference>
<sequence length="60" mass="7140">MIKGQFPNFSLEDKTIVDGGSNVTHQSNWDNLPKPKVWKKKLEEEGKEKKRREKREKSER</sequence>
<comment type="caution">
    <text evidence="2">The sequence shown here is derived from an EMBL/GenBank/DDBJ whole genome shotgun (WGS) entry which is preliminary data.</text>
</comment>
<reference evidence="2" key="1">
    <citation type="submission" date="2023-03" db="EMBL/GenBank/DDBJ databases">
        <title>Chromosome-scale reference genome and RAD-based genetic map of yellow starthistle (Centaurea solstitialis) reveal putative structural variation and QTLs associated with invader traits.</title>
        <authorList>
            <person name="Reatini B."/>
            <person name="Cang F.A."/>
            <person name="Jiang Q."/>
            <person name="Mckibben M.T.W."/>
            <person name="Barker M.S."/>
            <person name="Rieseberg L.H."/>
            <person name="Dlugosch K.M."/>
        </authorList>
    </citation>
    <scope>NUCLEOTIDE SEQUENCE</scope>
    <source>
        <strain evidence="2">CAN-66</strain>
        <tissue evidence="2">Leaf</tissue>
    </source>
</reference>
<dbReference type="AlphaFoldDB" id="A0AA38TQP7"/>
<evidence type="ECO:0000313" key="3">
    <source>
        <dbReference type="Proteomes" id="UP001172457"/>
    </source>
</evidence>
<keyword evidence="3" id="KW-1185">Reference proteome</keyword>
<evidence type="ECO:0000256" key="1">
    <source>
        <dbReference type="SAM" id="MobiDB-lite"/>
    </source>
</evidence>
<name>A0AA38TQP7_9ASTR</name>
<feature type="region of interest" description="Disordered" evidence="1">
    <location>
        <begin position="1"/>
        <end position="60"/>
    </location>
</feature>
<feature type="compositionally biased region" description="Polar residues" evidence="1">
    <location>
        <begin position="21"/>
        <end position="30"/>
    </location>
</feature>
<accession>A0AA38TQP7</accession>
<gene>
    <name evidence="2" type="ORF">OSB04_013185</name>
</gene>
<dbReference type="Proteomes" id="UP001172457">
    <property type="component" value="Chromosome 3"/>
</dbReference>
<protein>
    <submittedName>
        <fullName evidence="2">Uncharacterized protein</fullName>
    </submittedName>
</protein>
<evidence type="ECO:0000313" key="2">
    <source>
        <dbReference type="EMBL" id="KAJ9558571.1"/>
    </source>
</evidence>